<organism evidence="4 5">
    <name type="scientific">Gonapodya prolifera (strain JEL478)</name>
    <name type="common">Monoblepharis prolifera</name>
    <dbReference type="NCBI Taxonomy" id="1344416"/>
    <lineage>
        <taxon>Eukaryota</taxon>
        <taxon>Fungi</taxon>
        <taxon>Fungi incertae sedis</taxon>
        <taxon>Chytridiomycota</taxon>
        <taxon>Chytridiomycota incertae sedis</taxon>
        <taxon>Monoblepharidomycetes</taxon>
        <taxon>Monoblepharidales</taxon>
        <taxon>Gonapodyaceae</taxon>
        <taxon>Gonapodya</taxon>
    </lineage>
</organism>
<feature type="region of interest" description="Disordered" evidence="2">
    <location>
        <begin position="132"/>
        <end position="298"/>
    </location>
</feature>
<feature type="compositionally biased region" description="Basic and acidic residues" evidence="2">
    <location>
        <begin position="181"/>
        <end position="192"/>
    </location>
</feature>
<dbReference type="CDD" id="cd06257">
    <property type="entry name" value="DnaJ"/>
    <property type="match status" value="1"/>
</dbReference>
<gene>
    <name evidence="4" type="ORF">M427DRAFT_56768</name>
</gene>
<feature type="domain" description="J" evidence="3">
    <location>
        <begin position="14"/>
        <end position="78"/>
    </location>
</feature>
<dbReference type="Proteomes" id="UP000070544">
    <property type="component" value="Unassembled WGS sequence"/>
</dbReference>
<dbReference type="InterPro" id="IPR051948">
    <property type="entry name" value="Hsp70_co-chaperone_J-domain"/>
</dbReference>
<dbReference type="Pfam" id="PF00226">
    <property type="entry name" value="DnaJ"/>
    <property type="match status" value="1"/>
</dbReference>
<evidence type="ECO:0000256" key="2">
    <source>
        <dbReference type="SAM" id="MobiDB-lite"/>
    </source>
</evidence>
<feature type="compositionally biased region" description="Low complexity" evidence="2">
    <location>
        <begin position="254"/>
        <end position="270"/>
    </location>
</feature>
<sequence>MPDPSSKRSDGKKSFYELLGVEKSATQDQIKRGYRNEALKWHPDKNSDPKASARFRQVANAYEVLSDPRTRRVYDVGGYDSHGGGSTDGYDPFSRANYSRWSREYDADWMDGGFGDFDGGFDSFGGGPFGGRGGFFGGFQAPPFDPFAGDDSGPSSPPPFFPPNFGGFRRHDRFKTSADPLGREDKTPEMKFDPFGTSGGGRRSRSDSDQVPRPKASSSGTTPKSSGDKGTSAKGERESDRGSGTQPGGPEARSAGSDTSSSKTTGGSENETSKPSAGGEDIKPNASKIKPKLKMSRI</sequence>
<dbReference type="AlphaFoldDB" id="A0A139AG54"/>
<dbReference type="PANTHER" id="PTHR44360">
    <property type="entry name" value="DNAJ HOMOLOG SUBFAMILY B MEMBER 9"/>
    <property type="match status" value="1"/>
</dbReference>
<evidence type="ECO:0000259" key="3">
    <source>
        <dbReference type="PROSITE" id="PS50076"/>
    </source>
</evidence>
<dbReference type="STRING" id="1344416.A0A139AG54"/>
<accession>A0A139AG54</accession>
<reference evidence="4 5" key="1">
    <citation type="journal article" date="2015" name="Genome Biol. Evol.">
        <title>Phylogenomic analyses indicate that early fungi evolved digesting cell walls of algal ancestors of land plants.</title>
        <authorList>
            <person name="Chang Y."/>
            <person name="Wang S."/>
            <person name="Sekimoto S."/>
            <person name="Aerts A.L."/>
            <person name="Choi C."/>
            <person name="Clum A."/>
            <person name="LaButti K.M."/>
            <person name="Lindquist E.A."/>
            <person name="Yee Ngan C."/>
            <person name="Ohm R.A."/>
            <person name="Salamov A.A."/>
            <person name="Grigoriev I.V."/>
            <person name="Spatafora J.W."/>
            <person name="Berbee M.L."/>
        </authorList>
    </citation>
    <scope>NUCLEOTIDE SEQUENCE [LARGE SCALE GENOMIC DNA]</scope>
    <source>
        <strain evidence="4 5">JEL478</strain>
    </source>
</reference>
<dbReference type="SUPFAM" id="SSF46565">
    <property type="entry name" value="Chaperone J-domain"/>
    <property type="match status" value="1"/>
</dbReference>
<evidence type="ECO:0000313" key="4">
    <source>
        <dbReference type="EMBL" id="KXS15415.1"/>
    </source>
</evidence>
<keyword evidence="1" id="KW-0143">Chaperone</keyword>
<evidence type="ECO:0000313" key="5">
    <source>
        <dbReference type="Proteomes" id="UP000070544"/>
    </source>
</evidence>
<dbReference type="GO" id="GO:0051087">
    <property type="term" value="F:protein-folding chaperone binding"/>
    <property type="evidence" value="ECO:0007669"/>
    <property type="project" value="TreeGrafter"/>
</dbReference>
<proteinExistence type="predicted"/>
<dbReference type="GO" id="GO:0051787">
    <property type="term" value="F:misfolded protein binding"/>
    <property type="evidence" value="ECO:0007669"/>
    <property type="project" value="TreeGrafter"/>
</dbReference>
<dbReference type="Gene3D" id="1.10.287.110">
    <property type="entry name" value="DnaJ domain"/>
    <property type="match status" value="1"/>
</dbReference>
<protein>
    <submittedName>
        <fullName evidence="4">DnaJ-domain-containing protein</fullName>
    </submittedName>
</protein>
<dbReference type="GO" id="GO:0005783">
    <property type="term" value="C:endoplasmic reticulum"/>
    <property type="evidence" value="ECO:0007669"/>
    <property type="project" value="TreeGrafter"/>
</dbReference>
<name>A0A139AG54_GONPJ</name>
<dbReference type="SMART" id="SM00271">
    <property type="entry name" value="DnaJ"/>
    <property type="match status" value="1"/>
</dbReference>
<feature type="compositionally biased region" description="Low complexity" evidence="2">
    <location>
        <begin position="138"/>
        <end position="154"/>
    </location>
</feature>
<dbReference type="PRINTS" id="PR00625">
    <property type="entry name" value="JDOMAIN"/>
</dbReference>
<dbReference type="InterPro" id="IPR036869">
    <property type="entry name" value="J_dom_sf"/>
</dbReference>
<dbReference type="PROSITE" id="PS00636">
    <property type="entry name" value="DNAJ_1"/>
    <property type="match status" value="1"/>
</dbReference>
<feature type="compositionally biased region" description="Basic residues" evidence="2">
    <location>
        <begin position="289"/>
        <end position="298"/>
    </location>
</feature>
<dbReference type="InterPro" id="IPR018253">
    <property type="entry name" value="DnaJ_domain_CS"/>
</dbReference>
<feature type="compositionally biased region" description="Polar residues" evidence="2">
    <location>
        <begin position="216"/>
        <end position="229"/>
    </location>
</feature>
<dbReference type="PROSITE" id="PS50076">
    <property type="entry name" value="DNAJ_2"/>
    <property type="match status" value="1"/>
</dbReference>
<evidence type="ECO:0000256" key="1">
    <source>
        <dbReference type="ARBA" id="ARBA00023186"/>
    </source>
</evidence>
<dbReference type="PANTHER" id="PTHR44360:SF1">
    <property type="entry name" value="DNAJ HOMOLOG SUBFAMILY B MEMBER 9"/>
    <property type="match status" value="1"/>
</dbReference>
<dbReference type="GO" id="GO:0036503">
    <property type="term" value="P:ERAD pathway"/>
    <property type="evidence" value="ECO:0007669"/>
    <property type="project" value="TreeGrafter"/>
</dbReference>
<dbReference type="InterPro" id="IPR001623">
    <property type="entry name" value="DnaJ_domain"/>
</dbReference>
<dbReference type="EMBL" id="KQ965762">
    <property type="protein sequence ID" value="KXS15415.1"/>
    <property type="molecule type" value="Genomic_DNA"/>
</dbReference>
<dbReference type="OrthoDB" id="10250354at2759"/>
<keyword evidence="5" id="KW-1185">Reference proteome</keyword>